<reference evidence="2 3" key="1">
    <citation type="submission" date="2013-02" db="EMBL/GenBank/DDBJ databases">
        <title>The Genome Sequence of Acinetobacter guillouiae NIPH 991.</title>
        <authorList>
            <consortium name="The Broad Institute Genome Sequencing Platform"/>
            <consortium name="The Broad Institute Genome Sequencing Center for Infectious Disease"/>
            <person name="Cerqueira G."/>
            <person name="Feldgarden M."/>
            <person name="Courvalin P."/>
            <person name="Perichon B."/>
            <person name="Grillot-Courvalin C."/>
            <person name="Clermont D."/>
            <person name="Rocha E."/>
            <person name="Yoon E.-J."/>
            <person name="Nemec A."/>
            <person name="Walker B."/>
            <person name="Young S.K."/>
            <person name="Zeng Q."/>
            <person name="Gargeya S."/>
            <person name="Fitzgerald M."/>
            <person name="Haas B."/>
            <person name="Abouelleil A."/>
            <person name="Alvarado L."/>
            <person name="Arachchi H.M."/>
            <person name="Berlin A.M."/>
            <person name="Chapman S.B."/>
            <person name="Dewar J."/>
            <person name="Goldberg J."/>
            <person name="Griggs A."/>
            <person name="Gujja S."/>
            <person name="Hansen M."/>
            <person name="Howarth C."/>
            <person name="Imamovic A."/>
            <person name="Larimer J."/>
            <person name="McCowan C."/>
            <person name="Murphy C."/>
            <person name="Neiman D."/>
            <person name="Pearson M."/>
            <person name="Priest M."/>
            <person name="Roberts A."/>
            <person name="Saif S."/>
            <person name="Shea T."/>
            <person name="Sisk P."/>
            <person name="Sykes S."/>
            <person name="Wortman J."/>
            <person name="Nusbaum C."/>
            <person name="Birren B."/>
        </authorList>
    </citation>
    <scope>NUCLEOTIDE SEQUENCE [LARGE SCALE GENOMIC DNA]</scope>
    <source>
        <strain evidence="2 3">NIPH 991</strain>
    </source>
</reference>
<feature type="signal peptide" evidence="1">
    <location>
        <begin position="1"/>
        <end position="29"/>
    </location>
</feature>
<dbReference type="Pfam" id="PF05787">
    <property type="entry name" value="PhoX"/>
    <property type="match status" value="1"/>
</dbReference>
<sequence>MTNSASRHTRREVLTWLASIPFLPLGAMATSATLAGCNDDDKNTAVKPPINPAKLKSATFIPMDAPTVVAAMATTTCTSKLSINWDDGSSTTYQLGYKPFFLTGTEVPDGKGGKVIAGGYYDIKNQPIIDRSVAGKERQFFSDCPDGSSLISFKQATGKDFTDADKKALGVTGNPVFHVVQFEYLTKDQAGGDTYGKLSSPIAVLTLDQDPKTGHLTLIKYHNVDTSSAHGLWITCGASLSPWGTHLSSEEYEPDAFNQGLGQSAATLKAFSKNIYGDETSANPYNYGHLPEITVKADGTGSVKKHYCLGRISHELVQVFADNRTVLMGDDYTNGGLFMFVADKEKDLSAGTLYVAKYTTQLTDTTSGKISWIKLGHATSAEIENLIKSGIKSTDIFDSKLQIAKYPTDATADEKQAIDASKPTADQKLLADAAKARLKTQQTNQKAELEAQGFKFTYLSKTGVYLKLKDNSDKTKLAAAFLETHRYAAFVGASMALTKNEGTTVNTTDKKAYSALANIVDSMVEGGSGYLAEHNVKFPKITAGGILEHKLSGGQIDSTNVAINSEWVPSESSVLLKGKDISFDSFGNTADPSQIASPDNLKFSEKLRVLFIGEDSGNHLNNYLWAYNVDTKKLDRVLSAPAGAESTGLHAVDEVNGWTYIMSNFQHPGDEWYRFYKDNEDGSRNGLSKDMLAQLDAAINTNYNNKFAAAVGYITADPIAPSVEKKSS</sequence>
<accession>N8YIG7</accession>
<name>N8YIG7_ACIGI</name>
<proteinExistence type="predicted"/>
<keyword evidence="1" id="KW-0732">Signal</keyword>
<feature type="chain" id="PRO_5004137173" description="Alkaline phosphatase" evidence="1">
    <location>
        <begin position="30"/>
        <end position="728"/>
    </location>
</feature>
<dbReference type="RefSeq" id="WP_004816697.1">
    <property type="nucleotide sequence ID" value="NZ_KB849454.1"/>
</dbReference>
<dbReference type="HOGENOM" id="CLU_018525_0_0_6"/>
<dbReference type="AlphaFoldDB" id="N8YIG7"/>
<gene>
    <name evidence="2" type="ORF">F964_00140</name>
</gene>
<evidence type="ECO:0008006" key="4">
    <source>
        <dbReference type="Google" id="ProtNLM"/>
    </source>
</evidence>
<dbReference type="EMBL" id="APPJ01000001">
    <property type="protein sequence ID" value="ENV19045.1"/>
    <property type="molecule type" value="Genomic_DNA"/>
</dbReference>
<dbReference type="PANTHER" id="PTHR35399:SF2">
    <property type="entry name" value="DUF839 DOMAIN-CONTAINING PROTEIN"/>
    <property type="match status" value="1"/>
</dbReference>
<dbReference type="PATRIC" id="fig|1217656.3.peg.137"/>
<evidence type="ECO:0000313" key="2">
    <source>
        <dbReference type="EMBL" id="ENV19045.1"/>
    </source>
</evidence>
<evidence type="ECO:0000256" key="1">
    <source>
        <dbReference type="SAM" id="SignalP"/>
    </source>
</evidence>
<comment type="caution">
    <text evidence="2">The sequence shown here is derived from an EMBL/GenBank/DDBJ whole genome shotgun (WGS) entry which is preliminary data.</text>
</comment>
<evidence type="ECO:0000313" key="3">
    <source>
        <dbReference type="Proteomes" id="UP000013148"/>
    </source>
</evidence>
<organism evidence="2 3">
    <name type="scientific">Acinetobacter guillouiae NIPH 991</name>
    <dbReference type="NCBI Taxonomy" id="1217656"/>
    <lineage>
        <taxon>Bacteria</taxon>
        <taxon>Pseudomonadati</taxon>
        <taxon>Pseudomonadota</taxon>
        <taxon>Gammaproteobacteria</taxon>
        <taxon>Moraxellales</taxon>
        <taxon>Moraxellaceae</taxon>
        <taxon>Acinetobacter</taxon>
    </lineage>
</organism>
<dbReference type="PANTHER" id="PTHR35399">
    <property type="entry name" value="SLR8030 PROTEIN"/>
    <property type="match status" value="1"/>
</dbReference>
<dbReference type="Proteomes" id="UP000013148">
    <property type="component" value="Unassembled WGS sequence"/>
</dbReference>
<protein>
    <recommendedName>
        <fullName evidence="4">Alkaline phosphatase</fullName>
    </recommendedName>
</protein>
<keyword evidence="3" id="KW-1185">Reference proteome</keyword>
<dbReference type="GeneID" id="67746041"/>
<dbReference type="eggNOG" id="COG3211">
    <property type="taxonomic scope" value="Bacteria"/>
</dbReference>
<dbReference type="InterPro" id="IPR008557">
    <property type="entry name" value="PhoX"/>
</dbReference>